<feature type="compositionally biased region" description="Acidic residues" evidence="2">
    <location>
        <begin position="1384"/>
        <end position="1393"/>
    </location>
</feature>
<feature type="region of interest" description="Disordered" evidence="2">
    <location>
        <begin position="760"/>
        <end position="788"/>
    </location>
</feature>
<dbReference type="Proteomes" id="UP000320333">
    <property type="component" value="Unassembled WGS sequence"/>
</dbReference>
<name>A0A507FDN2_9FUNG</name>
<feature type="coiled-coil region" evidence="1">
    <location>
        <begin position="522"/>
        <end position="570"/>
    </location>
</feature>
<proteinExistence type="predicted"/>
<feature type="region of interest" description="Disordered" evidence="2">
    <location>
        <begin position="1491"/>
        <end position="1608"/>
    </location>
</feature>
<feature type="coiled-coil region" evidence="1">
    <location>
        <begin position="396"/>
        <end position="493"/>
    </location>
</feature>
<feature type="compositionally biased region" description="Basic and acidic residues" evidence="2">
    <location>
        <begin position="1098"/>
        <end position="1112"/>
    </location>
</feature>
<evidence type="ECO:0000313" key="4">
    <source>
        <dbReference type="Proteomes" id="UP000320333"/>
    </source>
</evidence>
<dbReference type="STRING" id="246404.A0A507FDN2"/>
<feature type="compositionally biased region" description="Low complexity" evidence="2">
    <location>
        <begin position="818"/>
        <end position="829"/>
    </location>
</feature>
<feature type="compositionally biased region" description="Low complexity" evidence="2">
    <location>
        <begin position="1570"/>
        <end position="1580"/>
    </location>
</feature>
<gene>
    <name evidence="3" type="ORF">CcCBS67573_g05342</name>
</gene>
<feature type="compositionally biased region" description="Low complexity" evidence="2">
    <location>
        <begin position="852"/>
        <end position="886"/>
    </location>
</feature>
<feature type="compositionally biased region" description="Polar residues" evidence="2">
    <location>
        <begin position="1019"/>
        <end position="1036"/>
    </location>
</feature>
<feature type="compositionally biased region" description="Polar residues" evidence="2">
    <location>
        <begin position="1493"/>
        <end position="1510"/>
    </location>
</feature>
<evidence type="ECO:0000256" key="2">
    <source>
        <dbReference type="SAM" id="MobiDB-lite"/>
    </source>
</evidence>
<keyword evidence="1" id="KW-0175">Coiled coil</keyword>
<dbReference type="Gene3D" id="1.20.5.4090">
    <property type="match status" value="1"/>
</dbReference>
<feature type="region of interest" description="Disordered" evidence="2">
    <location>
        <begin position="1181"/>
        <end position="1224"/>
    </location>
</feature>
<organism evidence="3 4">
    <name type="scientific">Chytriomyces confervae</name>
    <dbReference type="NCBI Taxonomy" id="246404"/>
    <lineage>
        <taxon>Eukaryota</taxon>
        <taxon>Fungi</taxon>
        <taxon>Fungi incertae sedis</taxon>
        <taxon>Chytridiomycota</taxon>
        <taxon>Chytridiomycota incertae sedis</taxon>
        <taxon>Chytridiomycetes</taxon>
        <taxon>Chytridiales</taxon>
        <taxon>Chytriomycetaceae</taxon>
        <taxon>Chytriomyces</taxon>
    </lineage>
</organism>
<feature type="coiled-coil region" evidence="1">
    <location>
        <begin position="297"/>
        <end position="370"/>
    </location>
</feature>
<feature type="region of interest" description="Disordered" evidence="2">
    <location>
        <begin position="1241"/>
        <end position="1349"/>
    </location>
</feature>
<feature type="region of interest" description="Disordered" evidence="2">
    <location>
        <begin position="1002"/>
        <end position="1168"/>
    </location>
</feature>
<feature type="coiled-coil region" evidence="1">
    <location>
        <begin position="121"/>
        <end position="174"/>
    </location>
</feature>
<comment type="caution">
    <text evidence="3">The sequence shown here is derived from an EMBL/GenBank/DDBJ whole genome shotgun (WGS) entry which is preliminary data.</text>
</comment>
<feature type="compositionally biased region" description="Polar residues" evidence="2">
    <location>
        <begin position="1448"/>
        <end position="1472"/>
    </location>
</feature>
<feature type="compositionally biased region" description="Basic and acidic residues" evidence="2">
    <location>
        <begin position="1409"/>
        <end position="1427"/>
    </location>
</feature>
<dbReference type="OrthoDB" id="2136082at2759"/>
<reference evidence="3 4" key="1">
    <citation type="journal article" date="2019" name="Sci. Rep.">
        <title>Comparative genomics of chytrid fungi reveal insights into the obligate biotrophic and pathogenic lifestyle of Synchytrium endobioticum.</title>
        <authorList>
            <person name="van de Vossenberg B.T.L.H."/>
            <person name="Warris S."/>
            <person name="Nguyen H.D.T."/>
            <person name="van Gent-Pelzer M.P.E."/>
            <person name="Joly D.L."/>
            <person name="van de Geest H.C."/>
            <person name="Bonants P.J.M."/>
            <person name="Smith D.S."/>
            <person name="Levesque C.A."/>
            <person name="van der Lee T.A.J."/>
        </authorList>
    </citation>
    <scope>NUCLEOTIDE SEQUENCE [LARGE SCALE GENOMIC DNA]</scope>
    <source>
        <strain evidence="3 4">CBS 675.73</strain>
    </source>
</reference>
<feature type="region of interest" description="Disordered" evidence="2">
    <location>
        <begin position="1"/>
        <end position="48"/>
    </location>
</feature>
<sequence length="1608" mass="176821">MQNSIFQEDKDEKRYSPTRYNERSEAVADPFAVPKIPKSRTMGAIGSKDNEDLRQELFSTRNELNAVKQEKKMLLARMHAVERSHDDMERRYQDQLIASTILRKHRSGVPDDNIIMDDKIITKLKTALKNSEKLAKQKELEIEELKQSTKYRSLQKFEEEINRYYLEVVRLKRLMEHQETGTRLLDDDPERLLSYDDAISELYVKLTNEQETNRVLTDSNDRLTVEVERQRSKIDDMSEQLFELHAQHDTLVEEHTRLNDDHHELRIEHDRMTQKYDSTAEILGRTSAELSDVSNRYDAALDEIDKRKQNEERLKELLDDATEQLNATRAAKMALEAEYTRQKETDAAMIQKLELEIAGLNDSVMTLRHDLEKQEKLHNLELGEKQETIDREHRILVSIRAELSSTQQQLSDLETVNAKHTYEITAGKEKLSFLERSVSENQDSIRSLENEVSRQKGMRKSLETQLSERNDKIETLDRKLATYEIQAAELKVKEISMEHRVSELLNSQIETQQRVSAVQIELSSTAQRNSMLENALKTTEEKLFIRTNEVKACNENIDVLQGKVREQQQRADYYESTVAALDGQLSEKHSHVMHANEVIAALEAQIDSTRISQFSQLPVSGSGFGSVIFSASESFNPERLAEGYPPSIQDGPWNEQASIANPDSEIESQANLLEMPKELSGSQIQARRGEDKSAPMSIGNIPLLFSRSVSSTNLVLDDEQDLGSSANAENQTPSVRDINISELPNELSGSVVSVGSVSKNALPSQESLPTQSANETKSEDSLITTAEVSKPPLALGSIDDIQKLASSKSSSKWDSRGRQSSRTSSRTSSVAVSKVNLRQSGSASVRSKRSRQSSMSLHRSPSSRASMRSSRSRSNSSVRSNYRSQSLADTKTELDVSVSNRGSEESMMSSSKLSIAPTSPDERDSTAPSSLGQKEVIGIDSVQFESEMLVHGRASSEAADETSTQGSGEQLPEPIEMASTQPNNLESEHCVSDVRGTLSGMQSAEDINNDDGSEAMDSFKTSNISTVSQNNNQNDVELSIEDSHDRDLTQTATSASLGDPERTSLKSSKVELFGTLGSTSILAQEPKKDDSNSEDNEFQVHETGLGRDDGQDRNSSADLRSNNASDINPRKSDDDRYGIQDGSNAADEDTRKTASSTPRSRSSSYNSLLEAAKCSSDVDFDIFGDSASDSEPEEAKLPSIITPIVAPKQMSKEKNQSNASIASSIKSGSRLGKLLLSLGSQSMTAQPSNIEKLPSLSSNTEENKILAGKSSMESISSGGQRSINDDIEEKSDKRSGSAELLRSKTGSVRQSQQLHESNSETGSKSLCNNDPVDKPDELGFSKLGSTSQSLHAASITAAGLFEPGLINDAVELSQDSLGSGGYSEDPESEDEKSEFDSGSEQSETSTSKLSHELLSETEENSRSEHDIILQGIPSHLNLMQASLPEGSANEQKTSLGSSRDNLIPTGSQEQEPVQIQRALAQLDDHADPFEETLMSNPTEASSSAINSSEWTVGPSEYGTAAQDSTETQLAVNDGNNIQSPDAPPVENLHNGANECEEESGESDGGEESEGSTVSESAGSGPKSVDNFWNDGESIASGGTASADEEDVW</sequence>
<feature type="region of interest" description="Disordered" evidence="2">
    <location>
        <begin position="805"/>
        <end position="986"/>
    </location>
</feature>
<feature type="compositionally biased region" description="Low complexity" evidence="2">
    <location>
        <begin position="1153"/>
        <end position="1167"/>
    </location>
</feature>
<feature type="coiled-coil region" evidence="1">
    <location>
        <begin position="50"/>
        <end position="84"/>
    </location>
</feature>
<feature type="compositionally biased region" description="Acidic residues" evidence="2">
    <location>
        <begin position="1554"/>
        <end position="1569"/>
    </location>
</feature>
<feature type="compositionally biased region" description="Acidic residues" evidence="2">
    <location>
        <begin position="1181"/>
        <end position="1192"/>
    </location>
</feature>
<feature type="compositionally biased region" description="Polar residues" evidence="2">
    <location>
        <begin position="1521"/>
        <end position="1539"/>
    </location>
</feature>
<feature type="region of interest" description="Disordered" evidence="2">
    <location>
        <begin position="1371"/>
        <end position="1472"/>
    </location>
</feature>
<feature type="compositionally biased region" description="Polar residues" evidence="2">
    <location>
        <begin position="836"/>
        <end position="845"/>
    </location>
</feature>
<feature type="compositionally biased region" description="Polar residues" evidence="2">
    <location>
        <begin position="1113"/>
        <end position="1126"/>
    </location>
</feature>
<feature type="compositionally biased region" description="Basic and acidic residues" evidence="2">
    <location>
        <begin position="1128"/>
        <end position="1138"/>
    </location>
</feature>
<feature type="compositionally biased region" description="Polar residues" evidence="2">
    <location>
        <begin position="760"/>
        <end position="787"/>
    </location>
</feature>
<protein>
    <submittedName>
        <fullName evidence="3">Uncharacterized protein</fullName>
    </submittedName>
</protein>
<evidence type="ECO:0000256" key="1">
    <source>
        <dbReference type="SAM" id="Coils"/>
    </source>
</evidence>
<dbReference type="SUPFAM" id="SSF57997">
    <property type="entry name" value="Tropomyosin"/>
    <property type="match status" value="1"/>
</dbReference>
<feature type="compositionally biased region" description="Polar residues" evidence="2">
    <location>
        <begin position="1271"/>
        <end position="1282"/>
    </location>
</feature>
<evidence type="ECO:0000313" key="3">
    <source>
        <dbReference type="EMBL" id="TPX73388.1"/>
    </source>
</evidence>
<keyword evidence="4" id="KW-1185">Reference proteome</keyword>
<feature type="coiled-coil region" evidence="1">
    <location>
        <begin position="220"/>
        <end position="247"/>
    </location>
</feature>
<accession>A0A507FDN2</accession>
<feature type="compositionally biased region" description="Polar residues" evidence="2">
    <location>
        <begin position="1243"/>
        <end position="1260"/>
    </location>
</feature>
<feature type="compositionally biased region" description="Basic and acidic residues" evidence="2">
    <location>
        <begin position="7"/>
        <end position="26"/>
    </location>
</feature>
<dbReference type="EMBL" id="QEAP01000189">
    <property type="protein sequence ID" value="TPX73388.1"/>
    <property type="molecule type" value="Genomic_DNA"/>
</dbReference>
<feature type="compositionally biased region" description="Polar residues" evidence="2">
    <location>
        <begin position="1304"/>
        <end position="1328"/>
    </location>
</feature>